<dbReference type="AlphaFoldDB" id="A0A915DMG1"/>
<name>A0A915DMG1_9BILA</name>
<evidence type="ECO:0000313" key="2">
    <source>
        <dbReference type="WBParaSite" id="jg21026"/>
    </source>
</evidence>
<dbReference type="Gene3D" id="3.40.605.10">
    <property type="entry name" value="Aldehyde Dehydrogenase, Chain A, domain 1"/>
    <property type="match status" value="1"/>
</dbReference>
<protein>
    <submittedName>
        <fullName evidence="2">Uncharacterized protein</fullName>
    </submittedName>
</protein>
<proteinExistence type="predicted"/>
<organism evidence="1 2">
    <name type="scientific">Ditylenchus dipsaci</name>
    <dbReference type="NCBI Taxonomy" id="166011"/>
    <lineage>
        <taxon>Eukaryota</taxon>
        <taxon>Metazoa</taxon>
        <taxon>Ecdysozoa</taxon>
        <taxon>Nematoda</taxon>
        <taxon>Chromadorea</taxon>
        <taxon>Rhabditida</taxon>
        <taxon>Tylenchina</taxon>
        <taxon>Tylenchomorpha</taxon>
        <taxon>Sphaerularioidea</taxon>
        <taxon>Anguinidae</taxon>
        <taxon>Anguininae</taxon>
        <taxon>Ditylenchus</taxon>
    </lineage>
</organism>
<accession>A0A915DMG1</accession>
<dbReference type="Proteomes" id="UP000887574">
    <property type="component" value="Unplaced"/>
</dbReference>
<dbReference type="WBParaSite" id="jg21026">
    <property type="protein sequence ID" value="jg21026"/>
    <property type="gene ID" value="jg21026"/>
</dbReference>
<reference evidence="2" key="1">
    <citation type="submission" date="2022-11" db="UniProtKB">
        <authorList>
            <consortium name="WormBaseParasite"/>
        </authorList>
    </citation>
    <scope>IDENTIFICATION</scope>
</reference>
<sequence>MLSLHRTAFPRLLNTISYTSYSASFGTGNADTKVKNWIHGKPVDSKTSEWIDLTNPATNDVIGKCQ</sequence>
<dbReference type="InterPro" id="IPR016162">
    <property type="entry name" value="Ald_DH_N"/>
</dbReference>
<evidence type="ECO:0000313" key="1">
    <source>
        <dbReference type="Proteomes" id="UP000887574"/>
    </source>
</evidence>
<dbReference type="GO" id="GO:0016491">
    <property type="term" value="F:oxidoreductase activity"/>
    <property type="evidence" value="ECO:0007669"/>
    <property type="project" value="InterPro"/>
</dbReference>
<keyword evidence="1" id="KW-1185">Reference proteome</keyword>